<comment type="caution">
    <text evidence="10">The sequence shown here is derived from an EMBL/GenBank/DDBJ whole genome shotgun (WGS) entry which is preliminary data.</text>
</comment>
<dbReference type="Gene3D" id="3.40.50.300">
    <property type="entry name" value="P-loop containing nucleotide triphosphate hydrolases"/>
    <property type="match status" value="1"/>
</dbReference>
<evidence type="ECO:0000256" key="7">
    <source>
        <dbReference type="ARBA" id="ARBA00048743"/>
    </source>
</evidence>
<dbReference type="InterPro" id="IPR018094">
    <property type="entry name" value="Thymidylate_kinase"/>
</dbReference>
<keyword evidence="2 8" id="KW-0808">Transferase</keyword>
<evidence type="ECO:0000256" key="3">
    <source>
        <dbReference type="ARBA" id="ARBA00022727"/>
    </source>
</evidence>
<dbReference type="GO" id="GO:0006233">
    <property type="term" value="P:dTDP biosynthetic process"/>
    <property type="evidence" value="ECO:0007669"/>
    <property type="project" value="InterPro"/>
</dbReference>
<keyword evidence="4 8" id="KW-0547">Nucleotide-binding</keyword>
<evidence type="ECO:0000256" key="1">
    <source>
        <dbReference type="ARBA" id="ARBA00009776"/>
    </source>
</evidence>
<evidence type="ECO:0000256" key="6">
    <source>
        <dbReference type="ARBA" id="ARBA00022840"/>
    </source>
</evidence>
<dbReference type="GO" id="GO:0005524">
    <property type="term" value="F:ATP binding"/>
    <property type="evidence" value="ECO:0007669"/>
    <property type="project" value="UniProtKB-UniRule"/>
</dbReference>
<dbReference type="CDD" id="cd01672">
    <property type="entry name" value="TMPK"/>
    <property type="match status" value="1"/>
</dbReference>
<dbReference type="GO" id="GO:0006235">
    <property type="term" value="P:dTTP biosynthetic process"/>
    <property type="evidence" value="ECO:0007669"/>
    <property type="project" value="UniProtKB-UniRule"/>
</dbReference>
<feature type="domain" description="Thymidylate kinase-like" evidence="9">
    <location>
        <begin position="11"/>
        <end position="185"/>
    </location>
</feature>
<comment type="caution">
    <text evidence="8">Lacks conserved residue(s) required for the propagation of feature annotation.</text>
</comment>
<gene>
    <name evidence="8" type="primary">tmk</name>
    <name evidence="10" type="ORF">A2633_03045</name>
</gene>
<accession>A0A1G2K7D2</accession>
<sequence length="230" mass="26033">MKKGKGKLIVIEGTDGSGKKTQVQLLIDRLQNEGHRVATASFPQYGKKSAGPIEEYLNGNYGKSDEVSPYVASLFYAIDRFDAARDIKKFLSQGTLVVLDRYVDSNAGHQGGKIKNIAERKKFIKWLYDIEFSVFGVPKPDLTIILHVPSAIGYELVYKKQQRLYLEEGKTHDAHEADKEHLKNAEASYLWLAKQFPKDHGVIECVKYGKLLSPEEIHALVWKQVLSRLK</sequence>
<evidence type="ECO:0000256" key="5">
    <source>
        <dbReference type="ARBA" id="ARBA00022777"/>
    </source>
</evidence>
<dbReference type="SUPFAM" id="SSF52540">
    <property type="entry name" value="P-loop containing nucleoside triphosphate hydrolases"/>
    <property type="match status" value="1"/>
</dbReference>
<organism evidence="10 11">
    <name type="scientific">Candidatus Sungbacteria bacterium RIFCSPHIGHO2_01_FULL_47_32</name>
    <dbReference type="NCBI Taxonomy" id="1802264"/>
    <lineage>
        <taxon>Bacteria</taxon>
        <taxon>Candidatus Sungiibacteriota</taxon>
    </lineage>
</organism>
<comment type="catalytic activity">
    <reaction evidence="7 8">
        <text>dTMP + ATP = dTDP + ADP</text>
        <dbReference type="Rhea" id="RHEA:13517"/>
        <dbReference type="ChEBI" id="CHEBI:30616"/>
        <dbReference type="ChEBI" id="CHEBI:58369"/>
        <dbReference type="ChEBI" id="CHEBI:63528"/>
        <dbReference type="ChEBI" id="CHEBI:456216"/>
        <dbReference type="EC" id="2.7.4.9"/>
    </reaction>
</comment>
<dbReference type="GO" id="GO:0006227">
    <property type="term" value="P:dUDP biosynthetic process"/>
    <property type="evidence" value="ECO:0007669"/>
    <property type="project" value="TreeGrafter"/>
</dbReference>
<reference evidence="10 11" key="1">
    <citation type="journal article" date="2016" name="Nat. Commun.">
        <title>Thousands of microbial genomes shed light on interconnected biogeochemical processes in an aquifer system.</title>
        <authorList>
            <person name="Anantharaman K."/>
            <person name="Brown C.T."/>
            <person name="Hug L.A."/>
            <person name="Sharon I."/>
            <person name="Castelle C.J."/>
            <person name="Probst A.J."/>
            <person name="Thomas B.C."/>
            <person name="Singh A."/>
            <person name="Wilkins M.J."/>
            <person name="Karaoz U."/>
            <person name="Brodie E.L."/>
            <person name="Williams K.H."/>
            <person name="Hubbard S.S."/>
            <person name="Banfield J.F."/>
        </authorList>
    </citation>
    <scope>NUCLEOTIDE SEQUENCE [LARGE SCALE GENOMIC DNA]</scope>
</reference>
<name>A0A1G2K7D2_9BACT</name>
<dbReference type="EC" id="2.7.4.9" evidence="8"/>
<dbReference type="Proteomes" id="UP000177152">
    <property type="component" value="Unassembled WGS sequence"/>
</dbReference>
<dbReference type="AlphaFoldDB" id="A0A1G2K7D2"/>
<evidence type="ECO:0000256" key="4">
    <source>
        <dbReference type="ARBA" id="ARBA00022741"/>
    </source>
</evidence>
<protein>
    <recommendedName>
        <fullName evidence="8">Thymidylate kinase</fullName>
        <ecNumber evidence="8">2.7.4.9</ecNumber>
    </recommendedName>
    <alternativeName>
        <fullName evidence="8">dTMP kinase</fullName>
    </alternativeName>
</protein>
<evidence type="ECO:0000256" key="8">
    <source>
        <dbReference type="HAMAP-Rule" id="MF_00165"/>
    </source>
</evidence>
<evidence type="ECO:0000313" key="10">
    <source>
        <dbReference type="EMBL" id="OGZ95327.1"/>
    </source>
</evidence>
<evidence type="ECO:0000256" key="2">
    <source>
        <dbReference type="ARBA" id="ARBA00022679"/>
    </source>
</evidence>
<comment type="similarity">
    <text evidence="1 8">Belongs to the thymidylate kinase family.</text>
</comment>
<dbReference type="PANTHER" id="PTHR10344:SF4">
    <property type="entry name" value="UMP-CMP KINASE 2, MITOCHONDRIAL"/>
    <property type="match status" value="1"/>
</dbReference>
<evidence type="ECO:0000259" key="9">
    <source>
        <dbReference type="Pfam" id="PF02223"/>
    </source>
</evidence>
<comment type="function">
    <text evidence="8">Phosphorylation of dTMP to form dTDP in both de novo and salvage pathways of dTTP synthesis.</text>
</comment>
<dbReference type="EMBL" id="MHQC01000012">
    <property type="protein sequence ID" value="OGZ95327.1"/>
    <property type="molecule type" value="Genomic_DNA"/>
</dbReference>
<keyword evidence="3 8" id="KW-0545">Nucleotide biosynthesis</keyword>
<dbReference type="GO" id="GO:0005829">
    <property type="term" value="C:cytosol"/>
    <property type="evidence" value="ECO:0007669"/>
    <property type="project" value="TreeGrafter"/>
</dbReference>
<dbReference type="InterPro" id="IPR027417">
    <property type="entry name" value="P-loop_NTPase"/>
</dbReference>
<keyword evidence="5 8" id="KW-0418">Kinase</keyword>
<evidence type="ECO:0000313" key="11">
    <source>
        <dbReference type="Proteomes" id="UP000177152"/>
    </source>
</evidence>
<dbReference type="Pfam" id="PF02223">
    <property type="entry name" value="Thymidylate_kin"/>
    <property type="match status" value="1"/>
</dbReference>
<dbReference type="HAMAP" id="MF_00165">
    <property type="entry name" value="Thymidylate_kinase"/>
    <property type="match status" value="1"/>
</dbReference>
<proteinExistence type="inferred from homology"/>
<dbReference type="GO" id="GO:0004798">
    <property type="term" value="F:dTMP kinase activity"/>
    <property type="evidence" value="ECO:0007669"/>
    <property type="project" value="UniProtKB-UniRule"/>
</dbReference>
<dbReference type="InterPro" id="IPR039430">
    <property type="entry name" value="Thymidylate_kin-like_dom"/>
</dbReference>
<keyword evidence="6 8" id="KW-0067">ATP-binding</keyword>
<dbReference type="PANTHER" id="PTHR10344">
    <property type="entry name" value="THYMIDYLATE KINASE"/>
    <property type="match status" value="1"/>
</dbReference>